<evidence type="ECO:0000313" key="4">
    <source>
        <dbReference type="Proteomes" id="UP001163550"/>
    </source>
</evidence>
<feature type="compositionally biased region" description="Polar residues" evidence="1">
    <location>
        <begin position="143"/>
        <end position="153"/>
    </location>
</feature>
<dbReference type="InterPro" id="IPR053162">
    <property type="entry name" value="DnaD"/>
</dbReference>
<reference evidence="3" key="1">
    <citation type="submission" date="2021-11" db="EMBL/GenBank/DDBJ databases">
        <title>Isoprene-degrading acetogen.</title>
        <authorList>
            <person name="Yang Y."/>
            <person name="Jin H."/>
            <person name="Yan J."/>
        </authorList>
    </citation>
    <scope>NUCLEOTIDE SEQUENCE</scope>
    <source>
        <strain evidence="3">Berkeley</strain>
    </source>
</reference>
<dbReference type="NCBIfam" id="TIGR01714">
    <property type="entry name" value="phage_rep_org_N"/>
    <property type="match status" value="1"/>
</dbReference>
<gene>
    <name evidence="3" type="ORF">LNN31_13780</name>
</gene>
<dbReference type="PANTHER" id="PTHR37293">
    <property type="entry name" value="PHAGE REPLICATION PROTEIN-RELATED"/>
    <property type="match status" value="1"/>
</dbReference>
<dbReference type="Pfam" id="PF09681">
    <property type="entry name" value="Phage_rep_org_N"/>
    <property type="match status" value="1"/>
</dbReference>
<dbReference type="Proteomes" id="UP001163550">
    <property type="component" value="Chromosome"/>
</dbReference>
<accession>A0ABY6HBX5</accession>
<evidence type="ECO:0000313" key="3">
    <source>
        <dbReference type="EMBL" id="UYO61845.1"/>
    </source>
</evidence>
<keyword evidence="4" id="KW-1185">Reference proteome</keyword>
<protein>
    <submittedName>
        <fullName evidence="3">Phage replisome organizer N-terminal domain-containing protein</fullName>
    </submittedName>
</protein>
<organism evidence="3 4">
    <name type="scientific">Acetobacterium wieringae</name>
    <dbReference type="NCBI Taxonomy" id="52694"/>
    <lineage>
        <taxon>Bacteria</taxon>
        <taxon>Bacillati</taxon>
        <taxon>Bacillota</taxon>
        <taxon>Clostridia</taxon>
        <taxon>Eubacteriales</taxon>
        <taxon>Eubacteriaceae</taxon>
        <taxon>Acetobacterium</taxon>
    </lineage>
</organism>
<dbReference type="RefSeq" id="WP_263992640.1">
    <property type="nucleotide sequence ID" value="NZ_CP087994.1"/>
</dbReference>
<feature type="domain" description="Phage replisome organiser N-terminal" evidence="2">
    <location>
        <begin position="6"/>
        <end position="124"/>
    </location>
</feature>
<name>A0ABY6HBX5_9FIRM</name>
<evidence type="ECO:0000256" key="1">
    <source>
        <dbReference type="SAM" id="MobiDB-lite"/>
    </source>
</evidence>
<dbReference type="InterPro" id="IPR010056">
    <property type="entry name" value="Phage_rep_org__N"/>
</dbReference>
<dbReference type="EMBL" id="CP087994">
    <property type="protein sequence ID" value="UYO61845.1"/>
    <property type="molecule type" value="Genomic_DNA"/>
</dbReference>
<dbReference type="PANTHER" id="PTHR37293:SF7">
    <property type="entry name" value="HYPOTHETICAL PHAGE PROTEIN"/>
    <property type="match status" value="1"/>
</dbReference>
<feature type="region of interest" description="Disordered" evidence="1">
    <location>
        <begin position="130"/>
        <end position="191"/>
    </location>
</feature>
<sequence>MAEVKWIKIVTDVFDDEKILLIESLPEADSLIVIWFKLLCLAGKQNNSGVFVMNGRIPYTDEMFATIFRRNINTIRLALSTFDNFGMIERINDAVTIPNWSKHQNFDQIEKKNEYQKQYMREYRAKQKQLASAENDKLRKPNGETNSNTNGEDYSNAHVRPLDKIREEEIREEENREDILPGAEASAPEPEPEPTVIIALPLVDKTEYVITDKQVNNWHELYPAVDVLQELRKMRGWLEANSKRGKTRNGILRFITGWLAKEQDKGGVYRNKSGSNNNDTNNPFLKMAMEGVFDDE</sequence>
<proteinExistence type="predicted"/>
<feature type="compositionally biased region" description="Basic and acidic residues" evidence="1">
    <location>
        <begin position="160"/>
        <end position="179"/>
    </location>
</feature>
<evidence type="ECO:0000259" key="2">
    <source>
        <dbReference type="Pfam" id="PF09681"/>
    </source>
</evidence>